<proteinExistence type="predicted"/>
<dbReference type="EMBL" id="JAINUG010000101">
    <property type="protein sequence ID" value="KAJ8397022.1"/>
    <property type="molecule type" value="Genomic_DNA"/>
</dbReference>
<feature type="region of interest" description="Disordered" evidence="1">
    <location>
        <begin position="140"/>
        <end position="166"/>
    </location>
</feature>
<evidence type="ECO:0000256" key="1">
    <source>
        <dbReference type="SAM" id="MobiDB-lite"/>
    </source>
</evidence>
<evidence type="ECO:0000313" key="2">
    <source>
        <dbReference type="EMBL" id="KAJ8397022.1"/>
    </source>
</evidence>
<feature type="compositionally biased region" description="Basic and acidic residues" evidence="1">
    <location>
        <begin position="73"/>
        <end position="83"/>
    </location>
</feature>
<feature type="region of interest" description="Disordered" evidence="1">
    <location>
        <begin position="253"/>
        <end position="276"/>
    </location>
</feature>
<feature type="compositionally biased region" description="Low complexity" evidence="1">
    <location>
        <begin position="259"/>
        <end position="271"/>
    </location>
</feature>
<comment type="caution">
    <text evidence="2">The sequence shown here is derived from an EMBL/GenBank/DDBJ whole genome shotgun (WGS) entry which is preliminary data.</text>
</comment>
<reference evidence="2" key="1">
    <citation type="journal article" date="2023" name="Science">
        <title>Genome structures resolve the early diversification of teleost fishes.</title>
        <authorList>
            <person name="Parey E."/>
            <person name="Louis A."/>
            <person name="Montfort J."/>
            <person name="Bouchez O."/>
            <person name="Roques C."/>
            <person name="Iampietro C."/>
            <person name="Lluch J."/>
            <person name="Castinel A."/>
            <person name="Donnadieu C."/>
            <person name="Desvignes T."/>
            <person name="Floi Bucao C."/>
            <person name="Jouanno E."/>
            <person name="Wen M."/>
            <person name="Mejri S."/>
            <person name="Dirks R."/>
            <person name="Jansen H."/>
            <person name="Henkel C."/>
            <person name="Chen W.J."/>
            <person name="Zahm M."/>
            <person name="Cabau C."/>
            <person name="Klopp C."/>
            <person name="Thompson A.W."/>
            <person name="Robinson-Rechavi M."/>
            <person name="Braasch I."/>
            <person name="Lecointre G."/>
            <person name="Bobe J."/>
            <person name="Postlethwait J.H."/>
            <person name="Berthelot C."/>
            <person name="Roest Crollius H."/>
            <person name="Guiguen Y."/>
        </authorList>
    </citation>
    <scope>NUCLEOTIDE SEQUENCE</scope>
    <source>
        <strain evidence="2">NC1722</strain>
    </source>
</reference>
<feature type="region of interest" description="Disordered" evidence="1">
    <location>
        <begin position="60"/>
        <end position="102"/>
    </location>
</feature>
<gene>
    <name evidence="2" type="ORF">AAFF_G00010760</name>
</gene>
<feature type="compositionally biased region" description="Polar residues" evidence="1">
    <location>
        <begin position="144"/>
        <end position="166"/>
    </location>
</feature>
<keyword evidence="3" id="KW-1185">Reference proteome</keyword>
<accession>A0AAD7S6R2</accession>
<sequence>MPGEATETVPAMEQEMQQPQGETASGDLGASVSLAASVPEAAKTVSAGSPTVAAEVAKVGLGSVGAQETASLESERNEVEKGSPEVAGLEIPTAEPDDKPNGEVMAAISMQDEGGQMDVDGAEEAIAAEIIEAAIRESMATAEEQATQDQMGTTEEATQDPMTATEEQAVQNPVAITVPVHEPVASAEVQAVQETVATTEEQAIQEPVAFTGGPAIEESVALSVDQAVEEPLPPFVEPAADKLDIQEQASLAEEPTVQEPAPAEEPGIEGPLALPLKRPFPLRNSPKLLRARQRSQRQLLLPMSLFHHQSLLPRSLHYRRPNQSNPIRTLVSLRLLKTM</sequence>
<dbReference type="Proteomes" id="UP001221898">
    <property type="component" value="Unassembled WGS sequence"/>
</dbReference>
<feature type="region of interest" description="Disordered" evidence="1">
    <location>
        <begin position="1"/>
        <end position="32"/>
    </location>
</feature>
<name>A0AAD7S6R2_9TELE</name>
<evidence type="ECO:0000313" key="3">
    <source>
        <dbReference type="Proteomes" id="UP001221898"/>
    </source>
</evidence>
<organism evidence="2 3">
    <name type="scientific">Aldrovandia affinis</name>
    <dbReference type="NCBI Taxonomy" id="143900"/>
    <lineage>
        <taxon>Eukaryota</taxon>
        <taxon>Metazoa</taxon>
        <taxon>Chordata</taxon>
        <taxon>Craniata</taxon>
        <taxon>Vertebrata</taxon>
        <taxon>Euteleostomi</taxon>
        <taxon>Actinopterygii</taxon>
        <taxon>Neopterygii</taxon>
        <taxon>Teleostei</taxon>
        <taxon>Notacanthiformes</taxon>
        <taxon>Halosauridae</taxon>
        <taxon>Aldrovandia</taxon>
    </lineage>
</organism>
<protein>
    <submittedName>
        <fullName evidence="2">Uncharacterized protein</fullName>
    </submittedName>
</protein>
<dbReference type="AlphaFoldDB" id="A0AAD7S6R2"/>